<reference evidence="6" key="2">
    <citation type="submission" date="2020-09" db="EMBL/GenBank/DDBJ databases">
        <authorList>
            <person name="Sun Q."/>
            <person name="Kim S."/>
        </authorList>
    </citation>
    <scope>NUCLEOTIDE SEQUENCE</scope>
    <source>
        <strain evidence="6">KCTC 42097</strain>
    </source>
</reference>
<proteinExistence type="inferred from homology"/>
<name>A0A8J3DF49_9HYPH</name>
<dbReference type="PANTHER" id="PTHR30537:SF26">
    <property type="entry name" value="GLYCINE CLEAVAGE SYSTEM TRANSCRIPTIONAL ACTIVATOR"/>
    <property type="match status" value="1"/>
</dbReference>
<evidence type="ECO:0000259" key="5">
    <source>
        <dbReference type="PROSITE" id="PS50931"/>
    </source>
</evidence>
<dbReference type="Gene3D" id="1.10.10.10">
    <property type="entry name" value="Winged helix-like DNA-binding domain superfamily/Winged helix DNA-binding domain"/>
    <property type="match status" value="1"/>
</dbReference>
<dbReference type="PRINTS" id="PR00039">
    <property type="entry name" value="HTHLYSR"/>
</dbReference>
<dbReference type="CDD" id="cd08481">
    <property type="entry name" value="PBP2_GcdR_like"/>
    <property type="match status" value="1"/>
</dbReference>
<keyword evidence="2" id="KW-0805">Transcription regulation</keyword>
<dbReference type="EMBL" id="BMZO01000002">
    <property type="protein sequence ID" value="GHC65173.1"/>
    <property type="molecule type" value="Genomic_DNA"/>
</dbReference>
<gene>
    <name evidence="6" type="ORF">GCM10010136_07730</name>
</gene>
<keyword evidence="7" id="KW-1185">Reference proteome</keyword>
<dbReference type="GO" id="GO:0003700">
    <property type="term" value="F:DNA-binding transcription factor activity"/>
    <property type="evidence" value="ECO:0007669"/>
    <property type="project" value="InterPro"/>
</dbReference>
<keyword evidence="4" id="KW-0804">Transcription</keyword>
<keyword evidence="3" id="KW-0238">DNA-binding</keyword>
<dbReference type="Pfam" id="PF00126">
    <property type="entry name" value="HTH_1"/>
    <property type="match status" value="1"/>
</dbReference>
<dbReference type="FunFam" id="1.10.10.10:FF:000001">
    <property type="entry name" value="LysR family transcriptional regulator"/>
    <property type="match status" value="1"/>
</dbReference>
<reference evidence="6" key="1">
    <citation type="journal article" date="2014" name="Int. J. Syst. Evol. Microbiol.">
        <title>Complete genome sequence of Corynebacterium casei LMG S-19264T (=DSM 44701T), isolated from a smear-ripened cheese.</title>
        <authorList>
            <consortium name="US DOE Joint Genome Institute (JGI-PGF)"/>
            <person name="Walter F."/>
            <person name="Albersmeier A."/>
            <person name="Kalinowski J."/>
            <person name="Ruckert C."/>
        </authorList>
    </citation>
    <scope>NUCLEOTIDE SEQUENCE</scope>
    <source>
        <strain evidence="6">KCTC 42097</strain>
    </source>
</reference>
<dbReference type="PANTHER" id="PTHR30537">
    <property type="entry name" value="HTH-TYPE TRANSCRIPTIONAL REGULATOR"/>
    <property type="match status" value="1"/>
</dbReference>
<dbReference type="FunFam" id="3.40.190.10:FF:000017">
    <property type="entry name" value="Glycine cleavage system transcriptional activator"/>
    <property type="match status" value="1"/>
</dbReference>
<evidence type="ECO:0000256" key="3">
    <source>
        <dbReference type="ARBA" id="ARBA00023125"/>
    </source>
</evidence>
<dbReference type="SUPFAM" id="SSF46785">
    <property type="entry name" value="Winged helix' DNA-binding domain"/>
    <property type="match status" value="1"/>
</dbReference>
<comment type="caution">
    <text evidence="6">The sequence shown here is derived from an EMBL/GenBank/DDBJ whole genome shotgun (WGS) entry which is preliminary data.</text>
</comment>
<dbReference type="InterPro" id="IPR058163">
    <property type="entry name" value="LysR-type_TF_proteobact-type"/>
</dbReference>
<protein>
    <submittedName>
        <fullName evidence="6">LysR family transcriptional regulator</fullName>
    </submittedName>
</protein>
<dbReference type="SUPFAM" id="SSF53850">
    <property type="entry name" value="Periplasmic binding protein-like II"/>
    <property type="match status" value="1"/>
</dbReference>
<dbReference type="InterPro" id="IPR036388">
    <property type="entry name" value="WH-like_DNA-bd_sf"/>
</dbReference>
<evidence type="ECO:0000313" key="7">
    <source>
        <dbReference type="Proteomes" id="UP000641137"/>
    </source>
</evidence>
<dbReference type="GO" id="GO:0043565">
    <property type="term" value="F:sequence-specific DNA binding"/>
    <property type="evidence" value="ECO:0007669"/>
    <property type="project" value="TreeGrafter"/>
</dbReference>
<dbReference type="InterPro" id="IPR036390">
    <property type="entry name" value="WH_DNA-bd_sf"/>
</dbReference>
<dbReference type="Proteomes" id="UP000641137">
    <property type="component" value="Unassembled WGS sequence"/>
</dbReference>
<dbReference type="PROSITE" id="PS50931">
    <property type="entry name" value="HTH_LYSR"/>
    <property type="match status" value="1"/>
</dbReference>
<organism evidence="6 7">
    <name type="scientific">Limoniibacter endophyticus</name>
    <dbReference type="NCBI Taxonomy" id="1565040"/>
    <lineage>
        <taxon>Bacteria</taxon>
        <taxon>Pseudomonadati</taxon>
        <taxon>Pseudomonadota</taxon>
        <taxon>Alphaproteobacteria</taxon>
        <taxon>Hyphomicrobiales</taxon>
        <taxon>Bartonellaceae</taxon>
        <taxon>Limoniibacter</taxon>
    </lineage>
</organism>
<dbReference type="Pfam" id="PF03466">
    <property type="entry name" value="LysR_substrate"/>
    <property type="match status" value="1"/>
</dbReference>
<dbReference type="InterPro" id="IPR000847">
    <property type="entry name" value="LysR_HTH_N"/>
</dbReference>
<sequence length="309" mass="34887">MKLSRRLIPDITMLQAFECAARHGSFTRAAEELSLTQSAVSRQIRLLEEQLGQMLFERVRQRVVLSQAGRNLLPHVRRLLGQTEEMMLRAMATSHAPASLTIATLPTFASRWLIPRLPQFMEIHPGTLIDVSSRSAPFSFDEESFDIAIHYGQPVWANALCEFLCDEMLIPVASPSFLASRKIARAEHLLEHPLIHIATRPKAWALWFEQNAVESEALYRGHRFDQFSMMIEAVTAGIGVALLPRYLIEPELASGRLCAVFDSPLKTQNSYYVVVPDGKRQTPLTEDFVQWIKTEISAANRHPDETLPG</sequence>
<dbReference type="GO" id="GO:0006351">
    <property type="term" value="P:DNA-templated transcription"/>
    <property type="evidence" value="ECO:0007669"/>
    <property type="project" value="TreeGrafter"/>
</dbReference>
<dbReference type="RefSeq" id="WP_189488070.1">
    <property type="nucleotide sequence ID" value="NZ_BMZO01000002.1"/>
</dbReference>
<dbReference type="InterPro" id="IPR005119">
    <property type="entry name" value="LysR_subst-bd"/>
</dbReference>
<dbReference type="Gene3D" id="3.40.190.10">
    <property type="entry name" value="Periplasmic binding protein-like II"/>
    <property type="match status" value="2"/>
</dbReference>
<feature type="domain" description="HTH lysR-type" evidence="5">
    <location>
        <begin position="9"/>
        <end position="66"/>
    </location>
</feature>
<evidence type="ECO:0000256" key="2">
    <source>
        <dbReference type="ARBA" id="ARBA00023015"/>
    </source>
</evidence>
<evidence type="ECO:0000256" key="4">
    <source>
        <dbReference type="ARBA" id="ARBA00023163"/>
    </source>
</evidence>
<dbReference type="AlphaFoldDB" id="A0A8J3DF49"/>
<accession>A0A8J3DF49</accession>
<evidence type="ECO:0000256" key="1">
    <source>
        <dbReference type="ARBA" id="ARBA00009437"/>
    </source>
</evidence>
<comment type="similarity">
    <text evidence="1">Belongs to the LysR transcriptional regulatory family.</text>
</comment>
<evidence type="ECO:0000313" key="6">
    <source>
        <dbReference type="EMBL" id="GHC65173.1"/>
    </source>
</evidence>